<dbReference type="Proteomes" id="UP000574390">
    <property type="component" value="Unassembled WGS sequence"/>
</dbReference>
<reference evidence="1 2" key="1">
    <citation type="submission" date="2020-04" db="EMBL/GenBank/DDBJ databases">
        <title>Perkinsus olseni comparative genomics.</title>
        <authorList>
            <person name="Bogema D.R."/>
        </authorList>
    </citation>
    <scope>NUCLEOTIDE SEQUENCE [LARGE SCALE GENOMIC DNA]</scope>
    <source>
        <strain evidence="1">ATCC PRA-205</strain>
    </source>
</reference>
<evidence type="ECO:0000313" key="1">
    <source>
        <dbReference type="EMBL" id="KAF4685110.1"/>
    </source>
</evidence>
<sequence length="149" mass="16203">CNVSWAAVTTRSENSSTAQTKTGVGTPISPLVGSGVALAFEFSHVPGQAVTHKPSLAAERFGRCSPQIGKRMILQSSLLPDEEPPEGKGLSTLYRTYRDSLLDDADDDRLLAPEELLPLLVRLRPLVSIGISDTFGRAEDLIRDFTYFI</sequence>
<comment type="caution">
    <text evidence="1">The sequence shown here is derived from an EMBL/GenBank/DDBJ whole genome shotgun (WGS) entry which is preliminary data.</text>
</comment>
<protein>
    <submittedName>
        <fullName evidence="1">Uncharacterized protein</fullName>
    </submittedName>
</protein>
<gene>
    <name evidence="1" type="ORF">FOZ62_010431</name>
</gene>
<accession>A0A7J6NNJ0</accession>
<dbReference type="AlphaFoldDB" id="A0A7J6NNJ0"/>
<dbReference type="EMBL" id="JABANM010037091">
    <property type="protein sequence ID" value="KAF4685110.1"/>
    <property type="molecule type" value="Genomic_DNA"/>
</dbReference>
<name>A0A7J6NNJ0_PEROL</name>
<proteinExistence type="predicted"/>
<evidence type="ECO:0000313" key="2">
    <source>
        <dbReference type="Proteomes" id="UP000574390"/>
    </source>
</evidence>
<feature type="non-terminal residue" evidence="1">
    <location>
        <position position="149"/>
    </location>
</feature>
<organism evidence="1 2">
    <name type="scientific">Perkinsus olseni</name>
    <name type="common">Perkinsus atlanticus</name>
    <dbReference type="NCBI Taxonomy" id="32597"/>
    <lineage>
        <taxon>Eukaryota</taxon>
        <taxon>Sar</taxon>
        <taxon>Alveolata</taxon>
        <taxon>Perkinsozoa</taxon>
        <taxon>Perkinsea</taxon>
        <taxon>Perkinsida</taxon>
        <taxon>Perkinsidae</taxon>
        <taxon>Perkinsus</taxon>
    </lineage>
</organism>